<dbReference type="InterPro" id="IPR040044">
    <property type="entry name" value="SRR1L"/>
</dbReference>
<evidence type="ECO:0000313" key="4">
    <source>
        <dbReference type="Proteomes" id="UP000816034"/>
    </source>
</evidence>
<dbReference type="PANTHER" id="PTHR28626">
    <property type="entry name" value="SRR1-LIKE PROTEIN"/>
    <property type="match status" value="1"/>
</dbReference>
<evidence type="ECO:0000256" key="1">
    <source>
        <dbReference type="ARBA" id="ARBA00009856"/>
    </source>
</evidence>
<comment type="caution">
    <text evidence="3">The sequence shown here is derived from an EMBL/GenBank/DDBJ whole genome shotgun (WGS) entry which is preliminary data.</text>
</comment>
<name>A0AA88KPB8_NAELO</name>
<comment type="similarity">
    <text evidence="1">Belongs to the SRR1 family.</text>
</comment>
<proteinExistence type="inferred from homology"/>
<dbReference type="RefSeq" id="XP_044552473.1">
    <property type="nucleotide sequence ID" value="XM_044696311.1"/>
</dbReference>
<feature type="domain" description="SRR1-like" evidence="2">
    <location>
        <begin position="120"/>
        <end position="329"/>
    </location>
</feature>
<gene>
    <name evidence="3" type="ORF">C9374_000645</name>
</gene>
<dbReference type="GO" id="GO:0005737">
    <property type="term" value="C:cytoplasm"/>
    <property type="evidence" value="ECO:0007669"/>
    <property type="project" value="TreeGrafter"/>
</dbReference>
<dbReference type="InterPro" id="IPR012942">
    <property type="entry name" value="SRR1-like"/>
</dbReference>
<protein>
    <recommendedName>
        <fullName evidence="2">SRR1-like domain-containing protein</fullName>
    </recommendedName>
</protein>
<organism evidence="3 4">
    <name type="scientific">Naegleria lovaniensis</name>
    <name type="common">Amoeba</name>
    <dbReference type="NCBI Taxonomy" id="51637"/>
    <lineage>
        <taxon>Eukaryota</taxon>
        <taxon>Discoba</taxon>
        <taxon>Heterolobosea</taxon>
        <taxon>Tetramitia</taxon>
        <taxon>Eutetramitia</taxon>
        <taxon>Vahlkampfiidae</taxon>
        <taxon>Naegleria</taxon>
    </lineage>
</organism>
<accession>A0AA88KPB8</accession>
<dbReference type="Proteomes" id="UP000816034">
    <property type="component" value="Unassembled WGS sequence"/>
</dbReference>
<dbReference type="EMBL" id="PYSW02000010">
    <property type="protein sequence ID" value="KAG2388481.1"/>
    <property type="molecule type" value="Genomic_DNA"/>
</dbReference>
<dbReference type="PANTHER" id="PTHR28626:SF3">
    <property type="entry name" value="SRR1-LIKE PROTEIN"/>
    <property type="match status" value="1"/>
</dbReference>
<evidence type="ECO:0000313" key="3">
    <source>
        <dbReference type="EMBL" id="KAG2388481.1"/>
    </source>
</evidence>
<dbReference type="GO" id="GO:0005634">
    <property type="term" value="C:nucleus"/>
    <property type="evidence" value="ECO:0007669"/>
    <property type="project" value="TreeGrafter"/>
</dbReference>
<keyword evidence="4" id="KW-1185">Reference proteome</keyword>
<dbReference type="GeneID" id="68093107"/>
<dbReference type="Pfam" id="PF07985">
    <property type="entry name" value="SRR1"/>
    <property type="match status" value="1"/>
</dbReference>
<sequence length="368" mass="43491">MSSEPPLNQEMVVNHHTTNTHESIMQEGGFTIVHSNSSSGRRLQAHHNNNNNKYSSITTNYAFSSSWKRKKKLNPNNNTSQFSSAMNHQDFVEFNPTKFEKALERVRESLSETICSMIEKYFHPHQSSQILQVICYGIGDFISDKIALSQFKVLLQILDHFKNKYNSQNVNQHDSLSNENHARSTSSITLKCYIYDPVFEIKMSTGDREHLYRYIKEKFGMEWIEKNEECKRRIDITTFVYMPHCAFSMYYNLLMENCDRLNHLILLSNQLAIRKEILKTIFSMDEKKELSLREDNIDSNSKIQKKKKKLDDTEKYFLNFVFNNTNIYFFNEQERPLTDIEIFEMSRSEIDRALNRESDVELIHKSKY</sequence>
<reference evidence="3 4" key="1">
    <citation type="journal article" date="2018" name="BMC Genomics">
        <title>The genome of Naegleria lovaniensis, the basis for a comparative approach to unravel pathogenicity factors of the human pathogenic amoeba N. fowleri.</title>
        <authorList>
            <person name="Liechti N."/>
            <person name="Schurch N."/>
            <person name="Bruggmann R."/>
            <person name="Wittwer M."/>
        </authorList>
    </citation>
    <scope>NUCLEOTIDE SEQUENCE [LARGE SCALE GENOMIC DNA]</scope>
    <source>
        <strain evidence="3 4">ATCC 30569</strain>
    </source>
</reference>
<evidence type="ECO:0000259" key="2">
    <source>
        <dbReference type="Pfam" id="PF07985"/>
    </source>
</evidence>
<dbReference type="AlphaFoldDB" id="A0AA88KPB8"/>